<dbReference type="PANTHER" id="PTHR43435">
    <property type="entry name" value="RIBULOKINASE"/>
    <property type="match status" value="1"/>
</dbReference>
<dbReference type="OrthoDB" id="9805576at2"/>
<dbReference type="Gene3D" id="3.30.420.40">
    <property type="match status" value="1"/>
</dbReference>
<dbReference type="EMBL" id="FOHV01000007">
    <property type="protein sequence ID" value="SET03306.1"/>
    <property type="molecule type" value="Genomic_DNA"/>
</dbReference>
<dbReference type="GO" id="GO:0019321">
    <property type="term" value="P:pentose metabolic process"/>
    <property type="evidence" value="ECO:0007669"/>
    <property type="project" value="TreeGrafter"/>
</dbReference>
<name>A0A1I0B968_9GAMM</name>
<reference evidence="7" key="1">
    <citation type="submission" date="2016-10" db="EMBL/GenBank/DDBJ databases">
        <authorList>
            <person name="Varghese N."/>
            <person name="Submissions S."/>
        </authorList>
    </citation>
    <scope>NUCLEOTIDE SEQUENCE [LARGE SCALE GENOMIC DNA]</scope>
    <source>
        <strain evidence="7">DSM 18579</strain>
    </source>
</reference>
<dbReference type="InterPro" id="IPR018485">
    <property type="entry name" value="FGGY_C"/>
</dbReference>
<dbReference type="RefSeq" id="WP_093318580.1">
    <property type="nucleotide sequence ID" value="NZ_FOHV01000007.1"/>
</dbReference>
<dbReference type="CDD" id="cd07782">
    <property type="entry name" value="ASKHA_NBD_FGGY_D-RBK"/>
    <property type="match status" value="1"/>
</dbReference>
<evidence type="ECO:0000256" key="2">
    <source>
        <dbReference type="ARBA" id="ARBA00022679"/>
    </source>
</evidence>
<dbReference type="InterPro" id="IPR018484">
    <property type="entry name" value="FGGY_N"/>
</dbReference>
<dbReference type="PIRSF" id="PIRSF000538">
    <property type="entry name" value="GlpK"/>
    <property type="match status" value="1"/>
</dbReference>
<dbReference type="Pfam" id="PF02782">
    <property type="entry name" value="FGGY_C"/>
    <property type="match status" value="1"/>
</dbReference>
<dbReference type="NCBIfam" id="TIGR01315">
    <property type="entry name" value="5C_CHO_kinase"/>
    <property type="match status" value="1"/>
</dbReference>
<dbReference type="GO" id="GO:0019150">
    <property type="term" value="F:D-ribulokinase activity"/>
    <property type="evidence" value="ECO:0007669"/>
    <property type="project" value="TreeGrafter"/>
</dbReference>
<dbReference type="Pfam" id="PF00370">
    <property type="entry name" value="FGGY_N"/>
    <property type="match status" value="1"/>
</dbReference>
<gene>
    <name evidence="6" type="ORF">SAMN02583745_01191</name>
</gene>
<organism evidence="6 7">
    <name type="scientific">Thorsellia anophelis DSM 18579</name>
    <dbReference type="NCBI Taxonomy" id="1123402"/>
    <lineage>
        <taxon>Bacteria</taxon>
        <taxon>Pseudomonadati</taxon>
        <taxon>Pseudomonadota</taxon>
        <taxon>Gammaproteobacteria</taxon>
        <taxon>Enterobacterales</taxon>
        <taxon>Thorselliaceae</taxon>
        <taxon>Thorsellia</taxon>
    </lineage>
</organism>
<keyword evidence="3 6" id="KW-0418">Kinase</keyword>
<dbReference type="Gene3D" id="1.20.58.2240">
    <property type="match status" value="1"/>
</dbReference>
<dbReference type="AlphaFoldDB" id="A0A1I0B968"/>
<comment type="similarity">
    <text evidence="1">Belongs to the FGGY kinase family.</text>
</comment>
<dbReference type="InterPro" id="IPR043129">
    <property type="entry name" value="ATPase_NBD"/>
</dbReference>
<keyword evidence="7" id="KW-1185">Reference proteome</keyword>
<dbReference type="InterPro" id="IPR000577">
    <property type="entry name" value="Carb_kinase_FGGY"/>
</dbReference>
<evidence type="ECO:0000313" key="7">
    <source>
        <dbReference type="Proteomes" id="UP000242642"/>
    </source>
</evidence>
<evidence type="ECO:0000259" key="5">
    <source>
        <dbReference type="Pfam" id="PF02782"/>
    </source>
</evidence>
<protein>
    <submittedName>
        <fullName evidence="6">Ribulokinase</fullName>
    </submittedName>
</protein>
<keyword evidence="2" id="KW-0808">Transferase</keyword>
<evidence type="ECO:0000259" key="4">
    <source>
        <dbReference type="Pfam" id="PF00370"/>
    </source>
</evidence>
<dbReference type="InterPro" id="IPR006003">
    <property type="entry name" value="FGGY_RbtK-like"/>
</dbReference>
<proteinExistence type="inferred from homology"/>
<evidence type="ECO:0000256" key="1">
    <source>
        <dbReference type="ARBA" id="ARBA00009156"/>
    </source>
</evidence>
<evidence type="ECO:0000256" key="3">
    <source>
        <dbReference type="ARBA" id="ARBA00022777"/>
    </source>
</evidence>
<sequence length="532" mass="59489">MQREYFIGVDVGSGSARAGIYDKDGKRIAFDSRNIQQFHYKELYVEQSSNDIWSNVCAVVKNVLKYADVKSSQIKSIGFDATCSLVALDKNDEPISMNIDSSLNEQNIIMWMDHRAGKQVDLINATEHEVLKYVGGEINIEMEIPKILWLQQFDEARYKKVGRFFDLSDFLVFKATGNPVGSVCTLTCKWNYLAHEKRFSDDFLAAIGLTSLKDKLPKKVLDVGEMAGYLNAIAAAELGLDEGVVVSSGLIDAHAGGLALVGANPDRTLSIISGTSNCHMIVNPSPVFVPGVWGPYYSAMIPNLWLSEGGQSAAGALVDWTIRQNEHWPILEEESTKRNISVYQVLNEWVLSLEKKEKWPTMHLHVLADHHGNRSPRSNPNARGVTVGLTLEHSKDSLARIYLATLQAIAYGTKHIILEMKRAMHNIQQITLCGGASKNPIWLREYANITMSPIYLSEEEDAVTLGAAINGAVASGFYSNIQVACQHMVRFKEPIMPDSKTNQFHLAKYDIYNDLYEQMMSAQKRMETFKRK</sequence>
<dbReference type="GO" id="GO:0005737">
    <property type="term" value="C:cytoplasm"/>
    <property type="evidence" value="ECO:0007669"/>
    <property type="project" value="TreeGrafter"/>
</dbReference>
<feature type="domain" description="Carbohydrate kinase FGGY C-terminal" evidence="5">
    <location>
        <begin position="270"/>
        <end position="474"/>
    </location>
</feature>
<dbReference type="Proteomes" id="UP000242642">
    <property type="component" value="Unassembled WGS sequence"/>
</dbReference>
<evidence type="ECO:0000313" key="6">
    <source>
        <dbReference type="EMBL" id="SET03306.1"/>
    </source>
</evidence>
<accession>A0A1I0B968</accession>
<dbReference type="PANTHER" id="PTHR43435:SF4">
    <property type="entry name" value="FGGY CARBOHYDRATE KINASE DOMAIN-CONTAINING PROTEIN"/>
    <property type="match status" value="1"/>
</dbReference>
<feature type="domain" description="Carbohydrate kinase FGGY N-terminal" evidence="4">
    <location>
        <begin position="5"/>
        <end position="256"/>
    </location>
</feature>
<dbReference type="SUPFAM" id="SSF53067">
    <property type="entry name" value="Actin-like ATPase domain"/>
    <property type="match status" value="2"/>
</dbReference>
<dbReference type="STRING" id="1123402.SAMN02583745_01191"/>